<dbReference type="Proteomes" id="UP000232587">
    <property type="component" value="Unassembled WGS sequence"/>
</dbReference>
<accession>A0A2N0H7F5</accession>
<dbReference type="RefSeq" id="WP_100867599.1">
    <property type="nucleotide sequence ID" value="NZ_PHUF01000004.1"/>
</dbReference>
<evidence type="ECO:0000313" key="2">
    <source>
        <dbReference type="EMBL" id="PKB14810.1"/>
    </source>
</evidence>
<keyword evidence="3" id="KW-1185">Reference proteome</keyword>
<sequence>MGDLIPFRRKKRKTWTKPDDYGHVLPTNAWRGAKPGKPLKKRLQLWILPILFVAILAWTYWSALPQRATAPDARSQRIDPPVTACGAGPAQTCVIDGDTIKVGARTIRVIGIDAPEISPPRCVEEAAKGLAARDRLVALANQGPFFLTGTGEVDEYSRELFNLVRVRSDNSLQSLAQEMIDGGFARPYAGGARRPWC</sequence>
<dbReference type="OrthoDB" id="9805504at2"/>
<dbReference type="SUPFAM" id="SSF50199">
    <property type="entry name" value="Staphylococcal nuclease"/>
    <property type="match status" value="1"/>
</dbReference>
<evidence type="ECO:0000313" key="3">
    <source>
        <dbReference type="Proteomes" id="UP000232587"/>
    </source>
</evidence>
<keyword evidence="1" id="KW-0472">Membrane</keyword>
<evidence type="ECO:0008006" key="4">
    <source>
        <dbReference type="Google" id="ProtNLM"/>
    </source>
</evidence>
<feature type="transmembrane region" description="Helical" evidence="1">
    <location>
        <begin position="43"/>
        <end position="61"/>
    </location>
</feature>
<keyword evidence="1" id="KW-1133">Transmembrane helix</keyword>
<name>A0A2N0H7F5_9SPHN</name>
<dbReference type="EMBL" id="PHUF01000004">
    <property type="protein sequence ID" value="PKB14810.1"/>
    <property type="molecule type" value="Genomic_DNA"/>
</dbReference>
<proteinExistence type="predicted"/>
<keyword evidence="1" id="KW-0812">Transmembrane</keyword>
<protein>
    <recommendedName>
        <fullName evidence="4">Nuclease-like protein</fullName>
    </recommendedName>
</protein>
<dbReference type="AlphaFoldDB" id="A0A2N0H7F5"/>
<reference evidence="2 3" key="1">
    <citation type="submission" date="2017-11" db="EMBL/GenBank/DDBJ databases">
        <title>Genomic Encyclopedia of Type Strains, Phase III (KMG-III): the genomes of soil and plant-associated and newly described type strains.</title>
        <authorList>
            <person name="Whitman W."/>
        </authorList>
    </citation>
    <scope>NUCLEOTIDE SEQUENCE [LARGE SCALE GENOMIC DNA]</scope>
    <source>
        <strain evidence="2 3">CGMCC 1.12274</strain>
    </source>
</reference>
<gene>
    <name evidence="2" type="ORF">B0I00_2412</name>
</gene>
<evidence type="ECO:0000256" key="1">
    <source>
        <dbReference type="SAM" id="Phobius"/>
    </source>
</evidence>
<comment type="caution">
    <text evidence="2">The sequence shown here is derived from an EMBL/GenBank/DDBJ whole genome shotgun (WGS) entry which is preliminary data.</text>
</comment>
<dbReference type="InterPro" id="IPR035437">
    <property type="entry name" value="SNase_OB-fold_sf"/>
</dbReference>
<dbReference type="Gene3D" id="2.40.50.90">
    <property type="match status" value="1"/>
</dbReference>
<organism evidence="2 3">
    <name type="scientific">Novosphingobium kunmingense</name>
    <dbReference type="NCBI Taxonomy" id="1211806"/>
    <lineage>
        <taxon>Bacteria</taxon>
        <taxon>Pseudomonadati</taxon>
        <taxon>Pseudomonadota</taxon>
        <taxon>Alphaproteobacteria</taxon>
        <taxon>Sphingomonadales</taxon>
        <taxon>Sphingomonadaceae</taxon>
        <taxon>Novosphingobium</taxon>
    </lineage>
</organism>